<dbReference type="RefSeq" id="WP_335911182.1">
    <property type="nucleotide sequence ID" value="NZ_JBAMYB010000002.1"/>
</dbReference>
<evidence type="ECO:0000313" key="3">
    <source>
        <dbReference type="Proteomes" id="UP001531129"/>
    </source>
</evidence>
<keyword evidence="3" id="KW-1185">Reference proteome</keyword>
<reference evidence="2 3" key="1">
    <citation type="submission" date="2024-01" db="EMBL/GenBank/DDBJ databases">
        <title>Draft genome sequences of three bacterial strains isolated from Acacia saligna represent a potential new species within the genus Rhizobium.</title>
        <authorList>
            <person name="Tambong J.T."/>
            <person name="Mnasri B."/>
        </authorList>
    </citation>
    <scope>NUCLEOTIDE SEQUENCE [LARGE SCALE GENOMIC DNA]</scope>
    <source>
        <strain evidence="2 3">1AS12I</strain>
    </source>
</reference>
<dbReference type="InterPro" id="IPR027417">
    <property type="entry name" value="P-loop_NTPase"/>
</dbReference>
<evidence type="ECO:0000256" key="1">
    <source>
        <dbReference type="SAM" id="MobiDB-lite"/>
    </source>
</evidence>
<dbReference type="Gene3D" id="3.40.50.300">
    <property type="entry name" value="P-loop containing nucleotide triphosphate hydrolases"/>
    <property type="match status" value="1"/>
</dbReference>
<accession>A0ABU8CF14</accession>
<dbReference type="EMBL" id="JBAMYC010000002">
    <property type="protein sequence ID" value="MEI1247086.1"/>
    <property type="molecule type" value="Genomic_DNA"/>
</dbReference>
<gene>
    <name evidence="2" type="ORF">V8Q02_03470</name>
</gene>
<dbReference type="SUPFAM" id="SSF52540">
    <property type="entry name" value="P-loop containing nucleoside triphosphate hydrolases"/>
    <property type="match status" value="1"/>
</dbReference>
<proteinExistence type="predicted"/>
<feature type="compositionally biased region" description="Basic and acidic residues" evidence="1">
    <location>
        <begin position="130"/>
        <end position="144"/>
    </location>
</feature>
<protein>
    <submittedName>
        <fullName evidence="2">AAA family ATPase</fullName>
    </submittedName>
</protein>
<evidence type="ECO:0000313" key="2">
    <source>
        <dbReference type="EMBL" id="MEI1247086.1"/>
    </source>
</evidence>
<name>A0ABU8CF14_9HYPH</name>
<organism evidence="2 3">
    <name type="scientific">Rhizobium aouanii</name>
    <dbReference type="NCBI Taxonomy" id="3118145"/>
    <lineage>
        <taxon>Bacteria</taxon>
        <taxon>Pseudomonadati</taxon>
        <taxon>Pseudomonadota</taxon>
        <taxon>Alphaproteobacteria</taxon>
        <taxon>Hyphomicrobiales</taxon>
        <taxon>Rhizobiaceae</taxon>
        <taxon>Rhizobium/Agrobacterium group</taxon>
        <taxon>Rhizobium</taxon>
    </lineage>
</organism>
<comment type="caution">
    <text evidence="2">The sequence shown here is derived from an EMBL/GenBank/DDBJ whole genome shotgun (WGS) entry which is preliminary data.</text>
</comment>
<feature type="region of interest" description="Disordered" evidence="1">
    <location>
        <begin position="127"/>
        <end position="148"/>
    </location>
</feature>
<sequence length="193" mass="21236">MSVFVLLLGFPGVGKLTIARELGSLISAKIVDNHWFNNPILRLLDDAAPLPKGVWEYTGRVRQAVLDAITAYSGPSRNFIFTHAGVEGDERSTRTYQQFFDAAGQCAAVFVPVRLLCAEEELARRVSSPARRDHLKTTDVETSRSRSQQAMVLNIPHQHALTLDVTFMSPAESAAAIRDHVAIRSAAELSHRA</sequence>
<dbReference type="Proteomes" id="UP001531129">
    <property type="component" value="Unassembled WGS sequence"/>
</dbReference>